<organism evidence="1 2">
    <name type="scientific">Marasmius crinis-equi</name>
    <dbReference type="NCBI Taxonomy" id="585013"/>
    <lineage>
        <taxon>Eukaryota</taxon>
        <taxon>Fungi</taxon>
        <taxon>Dikarya</taxon>
        <taxon>Basidiomycota</taxon>
        <taxon>Agaricomycotina</taxon>
        <taxon>Agaricomycetes</taxon>
        <taxon>Agaricomycetidae</taxon>
        <taxon>Agaricales</taxon>
        <taxon>Marasmiineae</taxon>
        <taxon>Marasmiaceae</taxon>
        <taxon>Marasmius</taxon>
    </lineage>
</organism>
<name>A0ABR3FLT6_9AGAR</name>
<reference evidence="1 2" key="1">
    <citation type="submission" date="2024-02" db="EMBL/GenBank/DDBJ databases">
        <title>A draft genome for the cacao thread blight pathogen Marasmius crinis-equi.</title>
        <authorList>
            <person name="Cohen S.P."/>
            <person name="Baruah I.K."/>
            <person name="Amoako-Attah I."/>
            <person name="Bukari Y."/>
            <person name="Meinhardt L.W."/>
            <person name="Bailey B.A."/>
        </authorList>
    </citation>
    <scope>NUCLEOTIDE SEQUENCE [LARGE SCALE GENOMIC DNA]</scope>
    <source>
        <strain evidence="1 2">GH-76</strain>
    </source>
</reference>
<protein>
    <recommendedName>
        <fullName evidence="3">F-box domain-containing protein</fullName>
    </recommendedName>
</protein>
<evidence type="ECO:0008006" key="3">
    <source>
        <dbReference type="Google" id="ProtNLM"/>
    </source>
</evidence>
<gene>
    <name evidence="1" type="ORF">V5O48_005657</name>
</gene>
<dbReference type="EMBL" id="JBAHYK010000230">
    <property type="protein sequence ID" value="KAL0576332.1"/>
    <property type="molecule type" value="Genomic_DNA"/>
</dbReference>
<sequence length="493" mass="55154">MELLGYVFVLHVNFLNQTCMEFAAHQFLVVALVCRHWKIVAYSTPAIWNTPDFMFPTLARNMLHRSKSTPLNIVWTPSCRHERVDRDAQDKVFMEAAKQTSRIASLDLSSASHNVAALFNSTWSTMTGAAPLIHTIRIRCYSSLVDNFDGVIPDEFLAGQAPRLANLCLEGCSLSWRSPLLKNLTTLSIKCPPVALRPQIRVVVDALRSLRSLATLDLRHCISPVSLSDHPSGKILAFPFLQQLVLSVESRPCLSLLQCMWFPDTAAIHLSCWEPLPDLPVNRLFSYVANLMAPAATTPSHPRAIRELALIEEASVTIIARNTNNSNSPSALDTDETPQLRLHVRAHHFGRAATIKSLSGLIPSMHLENLRIDCRDPFPREALVQLLEKSRLLKSLIIQDHISLDFVQLLKTQEAFLPALRTLTLDSVNFGIYPTPDPAPFIQSLKHRSEGGSPLEVLVLVDCTGIYSNDIEEVQKWVDRLSWNGLFLTGKRI</sequence>
<dbReference type="InterPro" id="IPR032675">
    <property type="entry name" value="LRR_dom_sf"/>
</dbReference>
<comment type="caution">
    <text evidence="1">The sequence shown here is derived from an EMBL/GenBank/DDBJ whole genome shotgun (WGS) entry which is preliminary data.</text>
</comment>
<evidence type="ECO:0000313" key="1">
    <source>
        <dbReference type="EMBL" id="KAL0576332.1"/>
    </source>
</evidence>
<keyword evidence="2" id="KW-1185">Reference proteome</keyword>
<proteinExistence type="predicted"/>
<dbReference type="Proteomes" id="UP001465976">
    <property type="component" value="Unassembled WGS sequence"/>
</dbReference>
<evidence type="ECO:0000313" key="2">
    <source>
        <dbReference type="Proteomes" id="UP001465976"/>
    </source>
</evidence>
<dbReference type="Gene3D" id="3.80.10.10">
    <property type="entry name" value="Ribonuclease Inhibitor"/>
    <property type="match status" value="1"/>
</dbReference>
<accession>A0ABR3FLT6</accession>
<dbReference type="SUPFAM" id="SSF52047">
    <property type="entry name" value="RNI-like"/>
    <property type="match status" value="1"/>
</dbReference>